<organism evidence="1 2">
    <name type="scientific">Cinchona calisaya</name>
    <dbReference type="NCBI Taxonomy" id="153742"/>
    <lineage>
        <taxon>Eukaryota</taxon>
        <taxon>Viridiplantae</taxon>
        <taxon>Streptophyta</taxon>
        <taxon>Embryophyta</taxon>
        <taxon>Tracheophyta</taxon>
        <taxon>Spermatophyta</taxon>
        <taxon>Magnoliopsida</taxon>
        <taxon>eudicotyledons</taxon>
        <taxon>Gunneridae</taxon>
        <taxon>Pentapetalae</taxon>
        <taxon>asterids</taxon>
        <taxon>lamiids</taxon>
        <taxon>Gentianales</taxon>
        <taxon>Rubiaceae</taxon>
        <taxon>Cinchonoideae</taxon>
        <taxon>Cinchoneae</taxon>
        <taxon>Cinchona</taxon>
    </lineage>
</organism>
<reference evidence="1 2" key="1">
    <citation type="submission" date="2024-11" db="EMBL/GenBank/DDBJ databases">
        <title>A near-complete genome assembly of Cinchona calisaya.</title>
        <authorList>
            <person name="Lian D.C."/>
            <person name="Zhao X.W."/>
            <person name="Wei L."/>
        </authorList>
    </citation>
    <scope>NUCLEOTIDE SEQUENCE [LARGE SCALE GENOMIC DNA]</scope>
    <source>
        <tissue evidence="1">Nenye</tissue>
    </source>
</reference>
<dbReference type="AlphaFoldDB" id="A0ABD3AFC4"/>
<keyword evidence="2" id="KW-1185">Reference proteome</keyword>
<protein>
    <submittedName>
        <fullName evidence="1">Uncharacterized protein</fullName>
    </submittedName>
</protein>
<sequence>MIEAAMRVNRDGATEVHFQGVRKRSWGCYMDEIRDSSKKAVFASELSIRLRRNKSPSSQRSMVESPSREALSPTVLVVYSSFFVAGSQPREVP</sequence>
<dbReference type="Proteomes" id="UP001630127">
    <property type="component" value="Unassembled WGS sequence"/>
</dbReference>
<dbReference type="EMBL" id="JBJUIK010000004">
    <property type="protein sequence ID" value="KAL3529240.1"/>
    <property type="molecule type" value="Genomic_DNA"/>
</dbReference>
<proteinExistence type="predicted"/>
<evidence type="ECO:0000313" key="2">
    <source>
        <dbReference type="Proteomes" id="UP001630127"/>
    </source>
</evidence>
<name>A0ABD3AFC4_9GENT</name>
<accession>A0ABD3AFC4</accession>
<evidence type="ECO:0000313" key="1">
    <source>
        <dbReference type="EMBL" id="KAL3529240.1"/>
    </source>
</evidence>
<comment type="caution">
    <text evidence="1">The sequence shown here is derived from an EMBL/GenBank/DDBJ whole genome shotgun (WGS) entry which is preliminary data.</text>
</comment>
<gene>
    <name evidence="1" type="ORF">ACH5RR_008562</name>
</gene>